<dbReference type="RefSeq" id="WP_093207457.1">
    <property type="nucleotide sequence ID" value="NZ_FNGS01000008.1"/>
</dbReference>
<evidence type="ECO:0000313" key="6">
    <source>
        <dbReference type="EMBL" id="SDM72067.1"/>
    </source>
</evidence>
<feature type="domain" description="Cytochrome c" evidence="5">
    <location>
        <begin position="121"/>
        <end position="205"/>
    </location>
</feature>
<evidence type="ECO:0000256" key="2">
    <source>
        <dbReference type="ARBA" id="ARBA00022723"/>
    </source>
</evidence>
<proteinExistence type="predicted"/>
<dbReference type="PANTHER" id="PTHR40394">
    <property type="entry name" value="LIPOPROTEIN-RELATED"/>
    <property type="match status" value="1"/>
</dbReference>
<dbReference type="SUPFAM" id="SSF46626">
    <property type="entry name" value="Cytochrome c"/>
    <property type="match status" value="1"/>
</dbReference>
<dbReference type="Proteomes" id="UP000198901">
    <property type="component" value="Unassembled WGS sequence"/>
</dbReference>
<protein>
    <submittedName>
        <fullName evidence="6">Cytochrome C oxidase, cbb3-type, subunit III</fullName>
    </submittedName>
</protein>
<reference evidence="6 7" key="1">
    <citation type="submission" date="2016-10" db="EMBL/GenBank/DDBJ databases">
        <authorList>
            <person name="de Groot N.N."/>
        </authorList>
    </citation>
    <scope>NUCLEOTIDE SEQUENCE [LARGE SCALE GENOMIC DNA]</scope>
    <source>
        <strain evidence="6 7">DSM 21668</strain>
    </source>
</reference>
<evidence type="ECO:0000313" key="7">
    <source>
        <dbReference type="Proteomes" id="UP000198901"/>
    </source>
</evidence>
<keyword evidence="3 4" id="KW-0408">Iron</keyword>
<dbReference type="EMBL" id="FNGS01000008">
    <property type="protein sequence ID" value="SDM72067.1"/>
    <property type="molecule type" value="Genomic_DNA"/>
</dbReference>
<dbReference type="AlphaFoldDB" id="A0A1G9VIZ4"/>
<dbReference type="InterPro" id="IPR036909">
    <property type="entry name" value="Cyt_c-like_dom_sf"/>
</dbReference>
<dbReference type="InterPro" id="IPR009056">
    <property type="entry name" value="Cyt_c-like_dom"/>
</dbReference>
<dbReference type="GO" id="GO:0009055">
    <property type="term" value="F:electron transfer activity"/>
    <property type="evidence" value="ECO:0007669"/>
    <property type="project" value="InterPro"/>
</dbReference>
<name>A0A1G9VIZ4_9BACT</name>
<dbReference type="PANTHER" id="PTHR40394:SF2">
    <property type="entry name" value="QUINOL:CYTOCHROME C OXIDOREDUCTASE MEMBRANE PROTEIN"/>
    <property type="match status" value="1"/>
</dbReference>
<dbReference type="OrthoDB" id="9796771at2"/>
<dbReference type="PROSITE" id="PS51007">
    <property type="entry name" value="CYTC"/>
    <property type="match status" value="1"/>
</dbReference>
<sequence length="208" mass="23109">MKKYLPFVWIAASLVVVILASMKRDPQHQAWEYAPNMYNSVGYEPLTQIKPNPINSETGKGNGNMRVPVKGTIPRQAYVTTDGDTVISALEKMELIFRNIPADSLEMSAAVLKNPLPASEATAKQGQVLYGKYCQHCHGEKGKGDGLVGKKYGGVPVYSSDALKDLNDGHIFHVITYGKGRMWPHGSQVSPEDRWKIIQYVHKLQQEP</sequence>
<evidence type="ECO:0000256" key="1">
    <source>
        <dbReference type="ARBA" id="ARBA00022617"/>
    </source>
</evidence>
<keyword evidence="2 4" id="KW-0479">Metal-binding</keyword>
<dbReference type="STRING" id="563176.SAMN04488090_4127"/>
<evidence type="ECO:0000259" key="5">
    <source>
        <dbReference type="PROSITE" id="PS51007"/>
    </source>
</evidence>
<organism evidence="6 7">
    <name type="scientific">Siphonobacter aquaeclarae</name>
    <dbReference type="NCBI Taxonomy" id="563176"/>
    <lineage>
        <taxon>Bacteria</taxon>
        <taxon>Pseudomonadati</taxon>
        <taxon>Bacteroidota</taxon>
        <taxon>Cytophagia</taxon>
        <taxon>Cytophagales</taxon>
        <taxon>Cytophagaceae</taxon>
        <taxon>Siphonobacter</taxon>
    </lineage>
</organism>
<keyword evidence="1 4" id="KW-0349">Heme</keyword>
<dbReference type="GO" id="GO:0020037">
    <property type="term" value="F:heme binding"/>
    <property type="evidence" value="ECO:0007669"/>
    <property type="project" value="InterPro"/>
</dbReference>
<accession>A0A1G9VIZ4</accession>
<gene>
    <name evidence="6" type="ORF">SAMN04488090_4127</name>
</gene>
<dbReference type="Pfam" id="PF13442">
    <property type="entry name" value="Cytochrome_CBB3"/>
    <property type="match status" value="1"/>
</dbReference>
<evidence type="ECO:0000256" key="3">
    <source>
        <dbReference type="ARBA" id="ARBA00023004"/>
    </source>
</evidence>
<evidence type="ECO:0000256" key="4">
    <source>
        <dbReference type="PROSITE-ProRule" id="PRU00433"/>
    </source>
</evidence>
<dbReference type="Gene3D" id="1.10.760.10">
    <property type="entry name" value="Cytochrome c-like domain"/>
    <property type="match status" value="1"/>
</dbReference>
<dbReference type="GO" id="GO:0046872">
    <property type="term" value="F:metal ion binding"/>
    <property type="evidence" value="ECO:0007669"/>
    <property type="project" value="UniProtKB-KW"/>
</dbReference>
<keyword evidence="7" id="KW-1185">Reference proteome</keyword>